<dbReference type="Proteomes" id="UP001168990">
    <property type="component" value="Unassembled WGS sequence"/>
</dbReference>
<dbReference type="SUPFAM" id="SSF52540">
    <property type="entry name" value="P-loop containing nucleoside triphosphate hydrolases"/>
    <property type="match status" value="1"/>
</dbReference>
<organism evidence="3 4">
    <name type="scientific">Microctonus aethiopoides</name>
    <dbReference type="NCBI Taxonomy" id="144406"/>
    <lineage>
        <taxon>Eukaryota</taxon>
        <taxon>Metazoa</taxon>
        <taxon>Ecdysozoa</taxon>
        <taxon>Arthropoda</taxon>
        <taxon>Hexapoda</taxon>
        <taxon>Insecta</taxon>
        <taxon>Pterygota</taxon>
        <taxon>Neoptera</taxon>
        <taxon>Endopterygota</taxon>
        <taxon>Hymenoptera</taxon>
        <taxon>Apocrita</taxon>
        <taxon>Ichneumonoidea</taxon>
        <taxon>Braconidae</taxon>
        <taxon>Euphorinae</taxon>
        <taxon>Microctonus</taxon>
    </lineage>
</organism>
<dbReference type="InterPro" id="IPR027417">
    <property type="entry name" value="P-loop_NTPase"/>
</dbReference>
<evidence type="ECO:0000313" key="3">
    <source>
        <dbReference type="EMBL" id="KAK0165671.1"/>
    </source>
</evidence>
<sequence length="135" mass="15812">MLVMRLIVRERSHEEMEEDEDESRDNSEQQSMSVVLHEDKRYYPSALEVYGPDIIAPNRKAKFQIKQQELPETTYSIEFLADMMDASQLIRNIVLFGHLHHGKPTLIDWNYLHELVYIPPRCSGSYAMTESRIGI</sequence>
<feature type="domain" description="116kDa U5 small nuclear ribonucleoprotein component N-terminal" evidence="2">
    <location>
        <begin position="13"/>
        <end position="54"/>
    </location>
</feature>
<reference evidence="3" key="1">
    <citation type="journal article" date="2023" name="bioRxiv">
        <title>Scaffold-level genome assemblies of two parasitoid biocontrol wasps reveal the parthenogenesis mechanism and an associated novel virus.</title>
        <authorList>
            <person name="Inwood S."/>
            <person name="Skelly J."/>
            <person name="Guhlin J."/>
            <person name="Harrop T."/>
            <person name="Goldson S."/>
            <person name="Dearden P."/>
        </authorList>
    </citation>
    <scope>NUCLEOTIDE SEQUENCE</scope>
    <source>
        <strain evidence="3">Irish</strain>
        <tissue evidence="3">Whole body</tissue>
    </source>
</reference>
<accession>A0AA39KLF2</accession>
<evidence type="ECO:0000313" key="4">
    <source>
        <dbReference type="Proteomes" id="UP001168990"/>
    </source>
</evidence>
<dbReference type="AlphaFoldDB" id="A0AA39KLF2"/>
<evidence type="ECO:0000256" key="1">
    <source>
        <dbReference type="SAM" id="MobiDB-lite"/>
    </source>
</evidence>
<dbReference type="Pfam" id="PF16004">
    <property type="entry name" value="EFTUD2"/>
    <property type="match status" value="1"/>
</dbReference>
<gene>
    <name evidence="3" type="ORF">PV328_004172</name>
</gene>
<feature type="region of interest" description="Disordered" evidence="1">
    <location>
        <begin position="12"/>
        <end position="33"/>
    </location>
</feature>
<dbReference type="InterPro" id="IPR031950">
    <property type="entry name" value="EFTUD2_N"/>
</dbReference>
<comment type="caution">
    <text evidence="3">The sequence shown here is derived from an EMBL/GenBank/DDBJ whole genome shotgun (WGS) entry which is preliminary data.</text>
</comment>
<keyword evidence="4" id="KW-1185">Reference proteome</keyword>
<name>A0AA39KLF2_9HYME</name>
<dbReference type="EMBL" id="JAQQBS010001422">
    <property type="protein sequence ID" value="KAK0165671.1"/>
    <property type="molecule type" value="Genomic_DNA"/>
</dbReference>
<evidence type="ECO:0000259" key="2">
    <source>
        <dbReference type="Pfam" id="PF16004"/>
    </source>
</evidence>
<proteinExistence type="predicted"/>
<protein>
    <recommendedName>
        <fullName evidence="2">116kDa U5 small nuclear ribonucleoprotein component N-terminal domain-containing protein</fullName>
    </recommendedName>
</protein>
<reference evidence="3" key="2">
    <citation type="submission" date="2023-03" db="EMBL/GenBank/DDBJ databases">
        <authorList>
            <person name="Inwood S.N."/>
            <person name="Skelly J.G."/>
            <person name="Guhlin J."/>
            <person name="Harrop T.W.R."/>
            <person name="Goldson S.G."/>
            <person name="Dearden P.K."/>
        </authorList>
    </citation>
    <scope>NUCLEOTIDE SEQUENCE</scope>
    <source>
        <strain evidence="3">Irish</strain>
        <tissue evidence="3">Whole body</tissue>
    </source>
</reference>